<name>A0A6G4UYE2_9ACTN</name>
<gene>
    <name evidence="1" type="ORF">G5C60_03465</name>
</gene>
<dbReference type="EMBL" id="JAAKZY010000006">
    <property type="protein sequence ID" value="NGO06746.1"/>
    <property type="molecule type" value="Genomic_DNA"/>
</dbReference>
<evidence type="ECO:0000313" key="2">
    <source>
        <dbReference type="Proteomes" id="UP000472335"/>
    </source>
</evidence>
<dbReference type="Proteomes" id="UP000472335">
    <property type="component" value="Unassembled WGS sequence"/>
</dbReference>
<protein>
    <submittedName>
        <fullName evidence="1">Uncharacterized protein</fullName>
    </submittedName>
</protein>
<dbReference type="AlphaFoldDB" id="A0A6G4UYE2"/>
<accession>A0A6G4UYE2</accession>
<proteinExistence type="predicted"/>
<keyword evidence="2" id="KW-1185">Reference proteome</keyword>
<reference evidence="1 2" key="1">
    <citation type="submission" date="2020-02" db="EMBL/GenBank/DDBJ databases">
        <title>Whole-genome analyses of novel actinobacteria.</title>
        <authorList>
            <person name="Sahin N."/>
            <person name="Gencbay T."/>
        </authorList>
    </citation>
    <scope>NUCLEOTIDE SEQUENCE [LARGE SCALE GENOMIC DNA]</scope>
    <source>
        <strain evidence="1 2">HC44</strain>
    </source>
</reference>
<evidence type="ECO:0000313" key="1">
    <source>
        <dbReference type="EMBL" id="NGO06746.1"/>
    </source>
</evidence>
<comment type="caution">
    <text evidence="1">The sequence shown here is derived from an EMBL/GenBank/DDBJ whole genome shotgun (WGS) entry which is preliminary data.</text>
</comment>
<organism evidence="1 2">
    <name type="scientific">Streptomyces scabichelini</name>
    <dbReference type="NCBI Taxonomy" id="2711217"/>
    <lineage>
        <taxon>Bacteria</taxon>
        <taxon>Bacillati</taxon>
        <taxon>Actinomycetota</taxon>
        <taxon>Actinomycetes</taxon>
        <taxon>Kitasatosporales</taxon>
        <taxon>Streptomycetaceae</taxon>
        <taxon>Streptomyces</taxon>
    </lineage>
</organism>
<sequence>MPWTHEGKPCLLSADEGGGGYLSQLADGLEAVQLAMGNDVLAHARKLLDDPTSPNAEVRYAAIRLAECLSDALRVAESRGMRLDDSDSDSPSEASA</sequence>